<comment type="subcellular location">
    <subcellularLocation>
        <location evidence="1">Membrane</location>
        <topology evidence="1">Multi-pass membrane protein</topology>
    </subcellularLocation>
</comment>
<dbReference type="FunFam" id="1.20.1260.100:FF:000001">
    <property type="entry name" value="translocator protein 2"/>
    <property type="match status" value="1"/>
</dbReference>
<dbReference type="GO" id="GO:0033013">
    <property type="term" value="P:tetrapyrrole metabolic process"/>
    <property type="evidence" value="ECO:0007669"/>
    <property type="project" value="UniProtKB-ARBA"/>
</dbReference>
<keyword evidence="8" id="KW-1185">Reference proteome</keyword>
<comment type="caution">
    <text evidence="7">The sequence shown here is derived from an EMBL/GenBank/DDBJ whole genome shotgun (WGS) entry which is preliminary data.</text>
</comment>
<dbReference type="InterPro" id="IPR038330">
    <property type="entry name" value="TspO/MBR-related_sf"/>
</dbReference>
<dbReference type="Pfam" id="PF03073">
    <property type="entry name" value="TspO_MBR"/>
    <property type="match status" value="1"/>
</dbReference>
<dbReference type="eggNOG" id="COG3476">
    <property type="taxonomic scope" value="Bacteria"/>
</dbReference>
<dbReference type="GO" id="GO:0016020">
    <property type="term" value="C:membrane"/>
    <property type="evidence" value="ECO:0007669"/>
    <property type="project" value="UniProtKB-SubCell"/>
</dbReference>
<dbReference type="Proteomes" id="UP000005824">
    <property type="component" value="Unassembled WGS sequence"/>
</dbReference>
<dbReference type="STRING" id="497964.CfE428DRAFT_5744"/>
<feature type="transmembrane region" description="Helical" evidence="6">
    <location>
        <begin position="84"/>
        <end position="103"/>
    </location>
</feature>
<name>B4D9W7_9BACT</name>
<dbReference type="InterPro" id="IPR004307">
    <property type="entry name" value="TspO_MBR"/>
</dbReference>
<evidence type="ECO:0000313" key="8">
    <source>
        <dbReference type="Proteomes" id="UP000005824"/>
    </source>
</evidence>
<dbReference type="RefSeq" id="WP_006983065.1">
    <property type="nucleotide sequence ID" value="NZ_ABVL01000028.1"/>
</dbReference>
<dbReference type="AlphaFoldDB" id="B4D9W7"/>
<evidence type="ECO:0000256" key="2">
    <source>
        <dbReference type="ARBA" id="ARBA00007524"/>
    </source>
</evidence>
<dbReference type="InParanoid" id="B4D9W7"/>
<feature type="transmembrane region" description="Helical" evidence="6">
    <location>
        <begin position="109"/>
        <end position="128"/>
    </location>
</feature>
<gene>
    <name evidence="7" type="ORF">CfE428DRAFT_5744</name>
</gene>
<evidence type="ECO:0000256" key="5">
    <source>
        <dbReference type="ARBA" id="ARBA00023136"/>
    </source>
</evidence>
<dbReference type="CDD" id="cd15904">
    <property type="entry name" value="TSPO_MBR"/>
    <property type="match status" value="1"/>
</dbReference>
<dbReference type="PIRSF" id="PIRSF005859">
    <property type="entry name" value="PBR"/>
    <property type="match status" value="1"/>
</dbReference>
<keyword evidence="3 6" id="KW-0812">Transmembrane</keyword>
<protein>
    <submittedName>
        <fullName evidence="7">TspO and MBR like protein</fullName>
    </submittedName>
</protein>
<proteinExistence type="inferred from homology"/>
<feature type="transmembrane region" description="Helical" evidence="6">
    <location>
        <begin position="135"/>
        <end position="159"/>
    </location>
</feature>
<dbReference type="PANTHER" id="PTHR10057:SF0">
    <property type="entry name" value="TRANSLOCATOR PROTEIN"/>
    <property type="match status" value="1"/>
</dbReference>
<evidence type="ECO:0000256" key="6">
    <source>
        <dbReference type="SAM" id="Phobius"/>
    </source>
</evidence>
<keyword evidence="4 6" id="KW-1133">Transmembrane helix</keyword>
<organism evidence="7 8">
    <name type="scientific">Chthoniobacter flavus Ellin428</name>
    <dbReference type="NCBI Taxonomy" id="497964"/>
    <lineage>
        <taxon>Bacteria</taxon>
        <taxon>Pseudomonadati</taxon>
        <taxon>Verrucomicrobiota</taxon>
        <taxon>Spartobacteria</taxon>
        <taxon>Chthoniobacterales</taxon>
        <taxon>Chthoniobacteraceae</taxon>
        <taxon>Chthoniobacter</taxon>
    </lineage>
</organism>
<evidence type="ECO:0000256" key="1">
    <source>
        <dbReference type="ARBA" id="ARBA00004141"/>
    </source>
</evidence>
<evidence type="ECO:0000313" key="7">
    <source>
        <dbReference type="EMBL" id="EDY16781.1"/>
    </source>
</evidence>
<dbReference type="PANTHER" id="PTHR10057">
    <property type="entry name" value="PERIPHERAL-TYPE BENZODIAZEPINE RECEPTOR"/>
    <property type="match status" value="1"/>
</dbReference>
<reference evidence="7 8" key="1">
    <citation type="journal article" date="2011" name="J. Bacteriol.">
        <title>Genome sequence of Chthoniobacter flavus Ellin428, an aerobic heterotrophic soil bacterium.</title>
        <authorList>
            <person name="Kant R."/>
            <person name="van Passel M.W."/>
            <person name="Palva A."/>
            <person name="Lucas S."/>
            <person name="Lapidus A."/>
            <person name="Glavina Del Rio T."/>
            <person name="Dalin E."/>
            <person name="Tice H."/>
            <person name="Bruce D."/>
            <person name="Goodwin L."/>
            <person name="Pitluck S."/>
            <person name="Larimer F.W."/>
            <person name="Land M.L."/>
            <person name="Hauser L."/>
            <person name="Sangwan P."/>
            <person name="de Vos W.M."/>
            <person name="Janssen P.H."/>
            <person name="Smidt H."/>
        </authorList>
    </citation>
    <scope>NUCLEOTIDE SEQUENCE [LARGE SCALE GENOMIC DNA]</scope>
    <source>
        <strain evidence="7 8">Ellin428</strain>
    </source>
</reference>
<evidence type="ECO:0000256" key="4">
    <source>
        <dbReference type="ARBA" id="ARBA00022989"/>
    </source>
</evidence>
<dbReference type="EMBL" id="ABVL01000028">
    <property type="protein sequence ID" value="EDY16781.1"/>
    <property type="molecule type" value="Genomic_DNA"/>
</dbReference>
<feature type="transmembrane region" description="Helical" evidence="6">
    <location>
        <begin position="53"/>
        <end position="72"/>
    </location>
</feature>
<dbReference type="Gene3D" id="1.20.1260.100">
    <property type="entry name" value="TspO/MBR protein"/>
    <property type="match status" value="1"/>
</dbReference>
<keyword evidence="5 6" id="KW-0472">Membrane</keyword>
<evidence type="ECO:0000256" key="3">
    <source>
        <dbReference type="ARBA" id="ARBA00022692"/>
    </source>
</evidence>
<comment type="similarity">
    <text evidence="2">Belongs to the TspO/BZRP family.</text>
</comment>
<sequence>MDTSKKYHWLSLFVLIGATFGASAFGALAASSSLGSWYHLLAKPSWNPPEEVFAPVWSVLYLIMAIAAWLVWRRGSENEVIPAMTTYFAQLVLNVLWPLLFFGLRAPGWAALDILLLWLAIIVAIAQFRRVSVPAAWLLAPYLAWVTFASVLNITIWRINA</sequence>
<accession>B4D9W7</accession>